<name>A0ABW4HMX6_9BACI</name>
<dbReference type="PANTHER" id="PTHR31793:SF27">
    <property type="entry name" value="NOVEL THIOESTERASE SUPERFAMILY DOMAIN AND SAPOSIN A-TYPE DOMAIN CONTAINING PROTEIN (0610012H03RIK)"/>
    <property type="match status" value="1"/>
</dbReference>
<dbReference type="PIRSF" id="PIRSF003230">
    <property type="entry name" value="YbgC"/>
    <property type="match status" value="1"/>
</dbReference>
<dbReference type="InterPro" id="IPR006684">
    <property type="entry name" value="YbgC/YbaW"/>
</dbReference>
<gene>
    <name evidence="3" type="ORF">ACFSBH_04685</name>
</gene>
<keyword evidence="4" id="KW-1185">Reference proteome</keyword>
<evidence type="ECO:0000256" key="1">
    <source>
        <dbReference type="ARBA" id="ARBA00005953"/>
    </source>
</evidence>
<evidence type="ECO:0000313" key="3">
    <source>
        <dbReference type="EMBL" id="MFD1606944.1"/>
    </source>
</evidence>
<dbReference type="Pfam" id="PF13279">
    <property type="entry name" value="4HBT_2"/>
    <property type="match status" value="1"/>
</dbReference>
<dbReference type="EC" id="3.1.2.-" evidence="3"/>
<dbReference type="InterPro" id="IPR050563">
    <property type="entry name" value="4-hydroxybenzoyl-CoA_TE"/>
</dbReference>
<accession>A0ABW4HMX6</accession>
<dbReference type="RefSeq" id="WP_379596274.1">
    <property type="nucleotide sequence ID" value="NZ_JBHUDE010000017.1"/>
</dbReference>
<keyword evidence="2 3" id="KW-0378">Hydrolase</keyword>
<proteinExistence type="inferred from homology"/>
<organism evidence="3 4">
    <name type="scientific">Oceanobacillus luteolus</name>
    <dbReference type="NCBI Taxonomy" id="1274358"/>
    <lineage>
        <taxon>Bacteria</taxon>
        <taxon>Bacillati</taxon>
        <taxon>Bacillota</taxon>
        <taxon>Bacilli</taxon>
        <taxon>Bacillales</taxon>
        <taxon>Bacillaceae</taxon>
        <taxon>Oceanobacillus</taxon>
    </lineage>
</organism>
<evidence type="ECO:0000313" key="4">
    <source>
        <dbReference type="Proteomes" id="UP001597221"/>
    </source>
</evidence>
<dbReference type="SUPFAM" id="SSF54637">
    <property type="entry name" value="Thioesterase/thiol ester dehydrase-isomerase"/>
    <property type="match status" value="1"/>
</dbReference>
<protein>
    <submittedName>
        <fullName evidence="3">Acyl-CoA thioesterase</fullName>
        <ecNumber evidence="3">3.1.2.-</ecNumber>
    </submittedName>
</protein>
<reference evidence="4" key="1">
    <citation type="journal article" date="2019" name="Int. J. Syst. Evol. Microbiol.">
        <title>The Global Catalogue of Microorganisms (GCM) 10K type strain sequencing project: providing services to taxonomists for standard genome sequencing and annotation.</title>
        <authorList>
            <consortium name="The Broad Institute Genomics Platform"/>
            <consortium name="The Broad Institute Genome Sequencing Center for Infectious Disease"/>
            <person name="Wu L."/>
            <person name="Ma J."/>
        </authorList>
    </citation>
    <scope>NUCLEOTIDE SEQUENCE [LARGE SCALE GENOMIC DNA]</scope>
    <source>
        <strain evidence="4">CGMCC 1.12376</strain>
    </source>
</reference>
<dbReference type="NCBIfam" id="TIGR00051">
    <property type="entry name" value="YbgC/FadM family acyl-CoA thioesterase"/>
    <property type="match status" value="1"/>
</dbReference>
<dbReference type="PANTHER" id="PTHR31793">
    <property type="entry name" value="4-HYDROXYBENZOYL-COA THIOESTERASE FAMILY MEMBER"/>
    <property type="match status" value="1"/>
</dbReference>
<evidence type="ECO:0000256" key="2">
    <source>
        <dbReference type="ARBA" id="ARBA00022801"/>
    </source>
</evidence>
<dbReference type="InterPro" id="IPR029069">
    <property type="entry name" value="HotDog_dom_sf"/>
</dbReference>
<comment type="similarity">
    <text evidence="1">Belongs to the 4-hydroxybenzoyl-CoA thioesterase family.</text>
</comment>
<dbReference type="Gene3D" id="3.10.129.10">
    <property type="entry name" value="Hotdog Thioesterase"/>
    <property type="match status" value="1"/>
</dbReference>
<dbReference type="EMBL" id="JBHUDE010000017">
    <property type="protein sequence ID" value="MFD1606944.1"/>
    <property type="molecule type" value="Genomic_DNA"/>
</dbReference>
<dbReference type="CDD" id="cd00586">
    <property type="entry name" value="4HBT"/>
    <property type="match status" value="1"/>
</dbReference>
<dbReference type="Proteomes" id="UP001597221">
    <property type="component" value="Unassembled WGS sequence"/>
</dbReference>
<comment type="caution">
    <text evidence="3">The sequence shown here is derived from an EMBL/GenBank/DDBJ whole genome shotgun (WGS) entry which is preliminary data.</text>
</comment>
<dbReference type="GO" id="GO:0016787">
    <property type="term" value="F:hydrolase activity"/>
    <property type="evidence" value="ECO:0007669"/>
    <property type="project" value="UniProtKB-KW"/>
</dbReference>
<sequence>MDAEKQIIVSEEDIDGLNHVNNSVYLNYLEHGREAWYIKNAGYSYEDFHQANLGTVVLRIDILYKKEALLHDVLWVITAPKKLGNTSFVFQQQIINQDDEIICEAEVTKVMIDFTTRKRRPVIEEIARNFREVRNG</sequence>